<dbReference type="Pfam" id="PF06133">
    <property type="entry name" value="Com_YlbF"/>
    <property type="match status" value="1"/>
</dbReference>
<dbReference type="InterPro" id="IPR052767">
    <property type="entry name" value="Bact_com_dev_regulator"/>
</dbReference>
<dbReference type="PANTHER" id="PTHR38448">
    <property type="entry name" value="REGULATORY PROTEIN YLBF-RELATED"/>
    <property type="match status" value="1"/>
</dbReference>
<dbReference type="PIRSF" id="PIRSF021287">
    <property type="entry name" value="Biofilm_formation_YmcA"/>
    <property type="match status" value="1"/>
</dbReference>
<proteinExistence type="predicted"/>
<dbReference type="EMBL" id="MJEA01000013">
    <property type="protein sequence ID" value="OQO68894.1"/>
    <property type="molecule type" value="Genomic_DNA"/>
</dbReference>
<protein>
    <recommendedName>
        <fullName evidence="3">Cell fate regulator YmcA, YheA/YmcA/DUF963 family (Controls sporulation, competence, biofilm development)</fullName>
    </recommendedName>
</protein>
<dbReference type="InterPro" id="IPR023378">
    <property type="entry name" value="YheA/YmcA-like_dom_sf"/>
</dbReference>
<dbReference type="PANTHER" id="PTHR38448:SF1">
    <property type="entry name" value="YLBF FAMILY REGULATOR"/>
    <property type="match status" value="1"/>
</dbReference>
<dbReference type="SUPFAM" id="SSF158622">
    <property type="entry name" value="YheA/YmcA-like"/>
    <property type="match status" value="1"/>
</dbReference>
<gene>
    <name evidence="1" type="ORF">BH747_10890</name>
</gene>
<evidence type="ECO:0000313" key="2">
    <source>
        <dbReference type="Proteomes" id="UP000192477"/>
    </source>
</evidence>
<evidence type="ECO:0008006" key="3">
    <source>
        <dbReference type="Google" id="ProtNLM"/>
    </source>
</evidence>
<dbReference type="AlphaFoldDB" id="A0A1V8YTM5"/>
<comment type="caution">
    <text evidence="1">The sequence shown here is derived from an EMBL/GenBank/DDBJ whole genome shotgun (WGS) entry which is preliminary data.</text>
</comment>
<evidence type="ECO:0000313" key="1">
    <source>
        <dbReference type="EMBL" id="OQO68894.1"/>
    </source>
</evidence>
<reference evidence="1 2" key="1">
    <citation type="journal article" date="2017" name="BMC Microbiol.">
        <title>Comparative genomics of Enterococcus spp. isolated from bovine feces.</title>
        <authorList>
            <person name="Beukers A.G."/>
            <person name="Zaheer R."/>
            <person name="Goji N."/>
            <person name="Amoako K.K."/>
            <person name="Chaves A.V."/>
            <person name="Ward M.P."/>
            <person name="McAllister T.A."/>
        </authorList>
    </citation>
    <scope>NUCLEOTIDE SEQUENCE [LARGE SCALE GENOMIC DNA]</scope>
    <source>
        <strain evidence="1 2">F1129D 143</strain>
    </source>
</reference>
<organism evidence="1 2">
    <name type="scientific">Enterococcus villorum</name>
    <dbReference type="NCBI Taxonomy" id="112904"/>
    <lineage>
        <taxon>Bacteria</taxon>
        <taxon>Bacillati</taxon>
        <taxon>Bacillota</taxon>
        <taxon>Bacilli</taxon>
        <taxon>Lactobacillales</taxon>
        <taxon>Enterococcaceae</taxon>
        <taxon>Enterococcus</taxon>
    </lineage>
</organism>
<dbReference type="Gene3D" id="1.20.1500.10">
    <property type="entry name" value="YheA/YmcA-like"/>
    <property type="match status" value="1"/>
</dbReference>
<sequence>MQKEPSIQREVAKLAQLLSEHETIIRYKELEQKIQNNHYLTQLTEAIKTAQKNAVNFAHYGKKNAEKEAISRIDQLTKMFDQQPIVVAYRKQLSEANDLLQHLTSMLQDEINEWIEEEDHASKN</sequence>
<dbReference type="STRING" id="112904.BH747_10890"/>
<dbReference type="InterPro" id="IPR010368">
    <property type="entry name" value="Com_YlbF"/>
</dbReference>
<name>A0A1V8YTM5_9ENTE</name>
<dbReference type="RefSeq" id="WP_081184496.1">
    <property type="nucleotide sequence ID" value="NZ_JBQHTX010000001.1"/>
</dbReference>
<accession>A0A1V8YTM5</accession>
<dbReference type="InterPro" id="IPR016783">
    <property type="entry name" value="Biofilm_formation_YmcA"/>
</dbReference>
<dbReference type="OrthoDB" id="2167788at2"/>
<dbReference type="Proteomes" id="UP000192477">
    <property type="component" value="Unassembled WGS sequence"/>
</dbReference>